<keyword evidence="1" id="KW-0812">Transmembrane</keyword>
<keyword evidence="1" id="KW-1133">Transmembrane helix</keyword>
<feature type="transmembrane region" description="Helical" evidence="1">
    <location>
        <begin position="7"/>
        <end position="26"/>
    </location>
</feature>
<dbReference type="Proteomes" id="UP000466848">
    <property type="component" value="Chromosome"/>
</dbReference>
<evidence type="ECO:0008006" key="4">
    <source>
        <dbReference type="Google" id="ProtNLM"/>
    </source>
</evidence>
<keyword evidence="3" id="KW-1185">Reference proteome</keyword>
<sequence>MDRKRDVVTGIGFVLILMGFLFWCLLEPDRVFSGNENRNLQGLPAWSLSAVASGQYMKAFEAYASDHMAVRDEWVKLKNRTDMTMGKKDNGSVYFGAEGYLFPIESLDQKQLKKNEGYVAAFEKKLAEAGRPLNFSLLIAPTGEVVYRDLLPQYAPTSNQEVLLQQLAADFGNQLTDPTSQLTAHKGEYLYYRTDHHWTTLGAYYAYRAWAETVQLEPLKRADLKAETVAKDFYGTTYSKAAGYPVQPDRIETLAPEEETSPAMVIQTAEGEKQFDSLYDASYLSTKDKYAYFLSGNNPLTTVAGTAHNGRRMLVIKDSYANCFVPFLTAHFDEIYVADPRYYKESLLKLAEDKQITDVLFLYNLVQFSNDRNLVYLLKE</sequence>
<dbReference type="EMBL" id="CP048649">
    <property type="protein sequence ID" value="QIB70245.1"/>
    <property type="molecule type" value="Genomic_DNA"/>
</dbReference>
<dbReference type="Pfam" id="PF14286">
    <property type="entry name" value="DHHW"/>
    <property type="match status" value="1"/>
</dbReference>
<protein>
    <recommendedName>
        <fullName evidence="4">DHHW protein</fullName>
    </recommendedName>
</protein>
<keyword evidence="1" id="KW-0472">Membrane</keyword>
<evidence type="ECO:0000313" key="2">
    <source>
        <dbReference type="EMBL" id="QIB70245.1"/>
    </source>
</evidence>
<reference evidence="2 3" key="1">
    <citation type="submission" date="2020-02" db="EMBL/GenBank/DDBJ databases">
        <authorList>
            <person name="Kim Y.B."/>
            <person name="Roh S.W."/>
        </authorList>
    </citation>
    <scope>NUCLEOTIDE SEQUENCE [LARGE SCALE GENOMIC DNA]</scope>
    <source>
        <strain evidence="2 3">DSM 103574</strain>
    </source>
</reference>
<dbReference type="InterPro" id="IPR025945">
    <property type="entry name" value="DHHW"/>
</dbReference>
<accession>A0A858BYN9</accession>
<evidence type="ECO:0000256" key="1">
    <source>
        <dbReference type="SAM" id="Phobius"/>
    </source>
</evidence>
<dbReference type="KEGG" id="abut:Ami103574_13505"/>
<organism evidence="2 3">
    <name type="scientific">Aminipila butyrica</name>
    <dbReference type="NCBI Taxonomy" id="433296"/>
    <lineage>
        <taxon>Bacteria</taxon>
        <taxon>Bacillati</taxon>
        <taxon>Bacillota</taxon>
        <taxon>Clostridia</taxon>
        <taxon>Peptostreptococcales</taxon>
        <taxon>Anaerovoracaceae</taxon>
        <taxon>Aminipila</taxon>
    </lineage>
</organism>
<dbReference type="RefSeq" id="WP_163067484.1">
    <property type="nucleotide sequence ID" value="NZ_CP048649.1"/>
</dbReference>
<evidence type="ECO:0000313" key="3">
    <source>
        <dbReference type="Proteomes" id="UP000466848"/>
    </source>
</evidence>
<dbReference type="AlphaFoldDB" id="A0A858BYN9"/>
<proteinExistence type="predicted"/>
<name>A0A858BYN9_9FIRM</name>
<gene>
    <name evidence="2" type="ORF">Ami103574_13505</name>
</gene>